<sequence>MRRSVLSALKQPPQEGDQPLPHHSGGGHHFPQPKPFKVPASTTSTRSSRLGATRSAATAGSPSSSTSKRSRVVFTENDFYETARARGDDDDDGAPAKKKQKKTKAKKDDDSDDDGGAGAKKGKFGFVDKYKPPPPPKQFPVYRPKTSESIISRAFTLPGLKKHGVLLAPKLSLRPLGTRQPGDVIPAPLHDPLAEHSIVLWDPTVDDREAEMERARLAAEKQALDDADDAETKARKAVHRSLADILGIADRKKAAASVKKVAVVIDPVLGRKLRPHQVEGVKFLYRCATGMTDENAFGCIMADEMGLGKTLQCIALMWTLLRQSPLPGKSSIDKAIVVCPSSLVKNWANELTKWLGDDAPTPLAIDGKVTGNELTNKVRQWCSTKGKQVMTPVVIVSYEKLRTLTDEIGETEIGLLLADEGHRLKNSINQTYTSLTRINCKRRVILTGTPIQNDLNEYFSLLDFCNPGYLGTKQEFHKQFELPILKGRDGEATDKQKERGDEAMKLLSDKVNKLIIRRTNDLLSKYLPVKYEHVVFCSLSPFQLALYRFFMASPAVKALLRGKDSQPLKAITILRKLCNHPDLLDFDQDLPGAEEVWPEGYDPRDRRRTLDPVLGGKMAVLDRFLTKMRAETNDKIVLISNFTTTLDLFQKLCDSKRFGWLRLDGTMNVNKRQKLVDQFNDPDGDKTVFLLSSKAGGCGINLIGANRLVLFDPDWNPASDMQALARVWRDGQKKDCFVYRFVATGTVEEKIFQRQSHKQNLSSVIVDAKEDIERHYSGDNLRQLFNYKEALCETHDLFKCKRCKNGKQIARAPAMLYGDTSTWNHLTNECLRNIHDSLLRNETGLDAVTACFQYIST</sequence>
<keyword evidence="16" id="KW-1185">Reference proteome</keyword>
<evidence type="ECO:0000313" key="16">
    <source>
        <dbReference type="Proteomes" id="UP000311382"/>
    </source>
</evidence>
<evidence type="ECO:0000256" key="10">
    <source>
        <dbReference type="ARBA" id="ARBA00023204"/>
    </source>
</evidence>
<dbReference type="InterPro" id="IPR000330">
    <property type="entry name" value="SNF2_N"/>
</dbReference>
<dbReference type="Pfam" id="PF00176">
    <property type="entry name" value="SNF2-rel_dom"/>
    <property type="match status" value="1"/>
</dbReference>
<dbReference type="PROSITE" id="PS51192">
    <property type="entry name" value="HELICASE_ATP_BIND_1"/>
    <property type="match status" value="1"/>
</dbReference>
<evidence type="ECO:0000256" key="5">
    <source>
        <dbReference type="ARBA" id="ARBA00022763"/>
    </source>
</evidence>
<keyword evidence="9" id="KW-0238">DNA-binding</keyword>
<comment type="caution">
    <text evidence="15">The sequence shown here is derived from an EMBL/GenBank/DDBJ whole genome shotgun (WGS) entry which is preliminary data.</text>
</comment>
<dbReference type="AlphaFoldDB" id="A0A5C5FTL3"/>
<dbReference type="SMART" id="SM00490">
    <property type="entry name" value="HELICc"/>
    <property type="match status" value="1"/>
</dbReference>
<feature type="compositionally biased region" description="Basic residues" evidence="12">
    <location>
        <begin position="96"/>
        <end position="105"/>
    </location>
</feature>
<dbReference type="GO" id="GO:0045003">
    <property type="term" value="P:double-strand break repair via synthesis-dependent strand annealing"/>
    <property type="evidence" value="ECO:0007669"/>
    <property type="project" value="TreeGrafter"/>
</dbReference>
<dbReference type="Pfam" id="PF08658">
    <property type="entry name" value="Rad54_N"/>
    <property type="match status" value="1"/>
</dbReference>
<dbReference type="GO" id="GO:0003677">
    <property type="term" value="F:DNA binding"/>
    <property type="evidence" value="ECO:0007669"/>
    <property type="project" value="UniProtKB-KW"/>
</dbReference>
<evidence type="ECO:0000256" key="11">
    <source>
        <dbReference type="ARBA" id="ARBA00023242"/>
    </source>
</evidence>
<reference evidence="15 16" key="1">
    <citation type="submission" date="2019-03" db="EMBL/GenBank/DDBJ databases">
        <title>Rhodosporidium diobovatum UCD-FST 08-225 genome sequencing, assembly, and annotation.</title>
        <authorList>
            <person name="Fakankun I.U."/>
            <person name="Fristensky B."/>
            <person name="Levin D.B."/>
        </authorList>
    </citation>
    <scope>NUCLEOTIDE SEQUENCE [LARGE SCALE GENOMIC DNA]</scope>
    <source>
        <strain evidence="15 16">UCD-FST 08-225</strain>
    </source>
</reference>
<keyword evidence="8" id="KW-0067">ATP-binding</keyword>
<proteinExistence type="inferred from homology"/>
<feature type="domain" description="Helicase ATP-binding" evidence="13">
    <location>
        <begin position="290"/>
        <end position="468"/>
    </location>
</feature>
<evidence type="ECO:0000259" key="14">
    <source>
        <dbReference type="PROSITE" id="PS51194"/>
    </source>
</evidence>
<dbReference type="FunFam" id="3.40.50.10810:FF:000010">
    <property type="entry name" value="DNA repair and recombination protein RAD54-like"/>
    <property type="match status" value="1"/>
</dbReference>
<dbReference type="GO" id="GO:0007131">
    <property type="term" value="P:reciprocal meiotic recombination"/>
    <property type="evidence" value="ECO:0007669"/>
    <property type="project" value="TreeGrafter"/>
</dbReference>
<dbReference type="InterPro" id="IPR013967">
    <property type="entry name" value="Rad54_N"/>
</dbReference>
<keyword evidence="10" id="KW-0234">DNA repair</keyword>
<dbReference type="Proteomes" id="UP000311382">
    <property type="component" value="Unassembled WGS sequence"/>
</dbReference>
<keyword evidence="6" id="KW-0378">Hydrolase</keyword>
<dbReference type="InterPro" id="IPR027417">
    <property type="entry name" value="P-loop_NTPase"/>
</dbReference>
<dbReference type="InterPro" id="IPR001650">
    <property type="entry name" value="Helicase_C-like"/>
</dbReference>
<evidence type="ECO:0000256" key="9">
    <source>
        <dbReference type="ARBA" id="ARBA00023125"/>
    </source>
</evidence>
<dbReference type="PANTHER" id="PTHR45629">
    <property type="entry name" value="SNF2/RAD54 FAMILY MEMBER"/>
    <property type="match status" value="1"/>
</dbReference>
<dbReference type="Gene3D" id="3.40.50.10810">
    <property type="entry name" value="Tandem AAA-ATPase domain"/>
    <property type="match status" value="1"/>
</dbReference>
<dbReference type="CDD" id="cd18793">
    <property type="entry name" value="SF2_C_SNF"/>
    <property type="match status" value="1"/>
</dbReference>
<dbReference type="EMBL" id="SOZI01000079">
    <property type="protein sequence ID" value="TNY19985.1"/>
    <property type="molecule type" value="Genomic_DNA"/>
</dbReference>
<dbReference type="PANTHER" id="PTHR45629:SF7">
    <property type="entry name" value="DNA EXCISION REPAIR PROTEIN ERCC-6-RELATED"/>
    <property type="match status" value="1"/>
</dbReference>
<dbReference type="Gene3D" id="1.20.120.850">
    <property type="entry name" value="SWI2/SNF2 ATPases, N-terminal domain"/>
    <property type="match status" value="1"/>
</dbReference>
<protein>
    <submittedName>
        <fullName evidence="15">DNA supercoiling</fullName>
    </submittedName>
</protein>
<evidence type="ECO:0000256" key="6">
    <source>
        <dbReference type="ARBA" id="ARBA00022801"/>
    </source>
</evidence>
<dbReference type="InterPro" id="IPR038718">
    <property type="entry name" value="SNF2-like_sf"/>
</dbReference>
<evidence type="ECO:0000256" key="12">
    <source>
        <dbReference type="SAM" id="MobiDB-lite"/>
    </source>
</evidence>
<dbReference type="Gene3D" id="3.40.50.300">
    <property type="entry name" value="P-loop containing nucleotide triphosphate hydrolases"/>
    <property type="match status" value="1"/>
</dbReference>
<dbReference type="STRING" id="5288.A0A5C5FTL3"/>
<name>A0A5C5FTL3_9BASI</name>
<dbReference type="SUPFAM" id="SSF52540">
    <property type="entry name" value="P-loop containing nucleoside triphosphate hydrolases"/>
    <property type="match status" value="2"/>
</dbReference>
<dbReference type="SMART" id="SM00487">
    <property type="entry name" value="DEXDc"/>
    <property type="match status" value="1"/>
</dbReference>
<evidence type="ECO:0000256" key="8">
    <source>
        <dbReference type="ARBA" id="ARBA00022840"/>
    </source>
</evidence>
<evidence type="ECO:0000256" key="1">
    <source>
        <dbReference type="ARBA" id="ARBA00004123"/>
    </source>
</evidence>
<dbReference type="PROSITE" id="PS51194">
    <property type="entry name" value="HELICASE_CTER"/>
    <property type="match status" value="1"/>
</dbReference>
<evidence type="ECO:0000256" key="7">
    <source>
        <dbReference type="ARBA" id="ARBA00022806"/>
    </source>
</evidence>
<keyword evidence="5" id="KW-0227">DNA damage</keyword>
<comment type="subcellular location">
    <subcellularLocation>
        <location evidence="1">Nucleus</location>
    </subcellularLocation>
</comment>
<evidence type="ECO:0000259" key="13">
    <source>
        <dbReference type="PROSITE" id="PS51192"/>
    </source>
</evidence>
<dbReference type="FunFam" id="3.40.50.300:FF:000332">
    <property type="entry name" value="DNA repair and recombination protein RAD54-like"/>
    <property type="match status" value="1"/>
</dbReference>
<keyword evidence="3" id="KW-0597">Phosphoprotein</keyword>
<dbReference type="GO" id="GO:0016817">
    <property type="term" value="F:hydrolase activity, acting on acid anhydrides"/>
    <property type="evidence" value="ECO:0007669"/>
    <property type="project" value="InterPro"/>
</dbReference>
<keyword evidence="7" id="KW-0347">Helicase</keyword>
<gene>
    <name evidence="15" type="ORF">DMC30DRAFT_276254</name>
</gene>
<dbReference type="GO" id="GO:0005524">
    <property type="term" value="F:ATP binding"/>
    <property type="evidence" value="ECO:0007669"/>
    <property type="project" value="UniProtKB-KW"/>
</dbReference>
<dbReference type="GO" id="GO:0004386">
    <property type="term" value="F:helicase activity"/>
    <property type="evidence" value="ECO:0007669"/>
    <property type="project" value="UniProtKB-KW"/>
</dbReference>
<accession>A0A5C5FTL3</accession>
<dbReference type="InterPro" id="IPR014001">
    <property type="entry name" value="Helicase_ATP-bd"/>
</dbReference>
<evidence type="ECO:0000256" key="3">
    <source>
        <dbReference type="ARBA" id="ARBA00022553"/>
    </source>
</evidence>
<evidence type="ECO:0000313" key="15">
    <source>
        <dbReference type="EMBL" id="TNY19985.1"/>
    </source>
</evidence>
<comment type="similarity">
    <text evidence="2">Belongs to the SNF2/RAD54 helicase family.</text>
</comment>
<feature type="region of interest" description="Disordered" evidence="12">
    <location>
        <begin position="1"/>
        <end position="143"/>
    </location>
</feature>
<feature type="compositionally biased region" description="Low complexity" evidence="12">
    <location>
        <begin position="40"/>
        <end position="67"/>
    </location>
</feature>
<feature type="domain" description="Helicase C-terminal" evidence="14">
    <location>
        <begin position="620"/>
        <end position="773"/>
    </location>
</feature>
<organism evidence="15 16">
    <name type="scientific">Rhodotorula diobovata</name>
    <dbReference type="NCBI Taxonomy" id="5288"/>
    <lineage>
        <taxon>Eukaryota</taxon>
        <taxon>Fungi</taxon>
        <taxon>Dikarya</taxon>
        <taxon>Basidiomycota</taxon>
        <taxon>Pucciniomycotina</taxon>
        <taxon>Microbotryomycetes</taxon>
        <taxon>Sporidiobolales</taxon>
        <taxon>Sporidiobolaceae</taxon>
        <taxon>Rhodotorula</taxon>
    </lineage>
</organism>
<keyword evidence="11" id="KW-0539">Nucleus</keyword>
<evidence type="ECO:0000256" key="4">
    <source>
        <dbReference type="ARBA" id="ARBA00022741"/>
    </source>
</evidence>
<evidence type="ECO:0000256" key="2">
    <source>
        <dbReference type="ARBA" id="ARBA00007025"/>
    </source>
</evidence>
<dbReference type="GO" id="GO:0015616">
    <property type="term" value="F:DNA translocase activity"/>
    <property type="evidence" value="ECO:0007669"/>
    <property type="project" value="TreeGrafter"/>
</dbReference>
<dbReference type="OrthoDB" id="413460at2759"/>
<dbReference type="Pfam" id="PF00271">
    <property type="entry name" value="Helicase_C"/>
    <property type="match status" value="1"/>
</dbReference>
<dbReference type="GO" id="GO:0005634">
    <property type="term" value="C:nucleus"/>
    <property type="evidence" value="ECO:0007669"/>
    <property type="project" value="UniProtKB-SubCell"/>
</dbReference>
<dbReference type="InterPro" id="IPR050496">
    <property type="entry name" value="SNF2_RAD54_helicase_repair"/>
</dbReference>
<dbReference type="InterPro" id="IPR049730">
    <property type="entry name" value="SNF2/RAD54-like_C"/>
</dbReference>
<keyword evidence="4" id="KW-0547">Nucleotide-binding</keyword>